<dbReference type="InterPro" id="IPR036236">
    <property type="entry name" value="Znf_C2H2_sf"/>
</dbReference>
<dbReference type="AlphaFoldDB" id="A0A7R8CJT8"/>
<feature type="domain" description="C2H2-type" evidence="6">
    <location>
        <begin position="492"/>
        <end position="519"/>
    </location>
</feature>
<dbReference type="EMBL" id="HG994593">
    <property type="protein sequence ID" value="CAF2841390.1"/>
    <property type="molecule type" value="Genomic_DNA"/>
</dbReference>
<dbReference type="Gene3D" id="3.30.160.60">
    <property type="entry name" value="Classic Zinc Finger"/>
    <property type="match status" value="3"/>
</dbReference>
<gene>
    <name evidence="7" type="ORF">LSAA_5505</name>
</gene>
<evidence type="ECO:0000256" key="3">
    <source>
        <dbReference type="ARBA" id="ARBA00022771"/>
    </source>
</evidence>
<dbReference type="SMART" id="SM00355">
    <property type="entry name" value="ZnF_C2H2"/>
    <property type="match status" value="6"/>
</dbReference>
<feature type="region of interest" description="Disordered" evidence="5">
    <location>
        <begin position="344"/>
        <end position="376"/>
    </location>
</feature>
<dbReference type="Pfam" id="PF23134">
    <property type="entry name" value="TRIP4_3rd"/>
    <property type="match status" value="1"/>
</dbReference>
<keyword evidence="1" id="KW-0479">Metal-binding</keyword>
<keyword evidence="4" id="KW-0862">Zinc</keyword>
<dbReference type="PROSITE" id="PS50157">
    <property type="entry name" value="ZINC_FINGER_C2H2_2"/>
    <property type="match status" value="4"/>
</dbReference>
<evidence type="ECO:0000256" key="2">
    <source>
        <dbReference type="ARBA" id="ARBA00022737"/>
    </source>
</evidence>
<accession>A0A7R8CJT8</accession>
<keyword evidence="3" id="KW-0863">Zinc-finger</keyword>
<dbReference type="InterPro" id="IPR013087">
    <property type="entry name" value="Znf_C2H2_type"/>
</dbReference>
<reference evidence="7" key="1">
    <citation type="submission" date="2021-02" db="EMBL/GenBank/DDBJ databases">
        <authorList>
            <person name="Bekaert M."/>
        </authorList>
    </citation>
    <scope>NUCLEOTIDE SEQUENCE</scope>
    <source>
        <strain evidence="7">IoA-00</strain>
    </source>
</reference>
<keyword evidence="8" id="KW-1185">Reference proteome</keyword>
<evidence type="ECO:0000256" key="5">
    <source>
        <dbReference type="SAM" id="MobiDB-lite"/>
    </source>
</evidence>
<dbReference type="InterPro" id="IPR056993">
    <property type="entry name" value="TRIP4_3rd_dom"/>
</dbReference>
<feature type="domain" description="C2H2-type" evidence="6">
    <location>
        <begin position="577"/>
        <end position="605"/>
    </location>
</feature>
<evidence type="ECO:0000259" key="6">
    <source>
        <dbReference type="PROSITE" id="PS50157"/>
    </source>
</evidence>
<dbReference type="Pfam" id="PF04266">
    <property type="entry name" value="ASCH"/>
    <property type="match status" value="1"/>
</dbReference>
<dbReference type="PANTHER" id="PTHR24379">
    <property type="entry name" value="KRAB AND ZINC FINGER DOMAIN-CONTAINING"/>
    <property type="match status" value="1"/>
</dbReference>
<dbReference type="SUPFAM" id="SSF88697">
    <property type="entry name" value="PUA domain-like"/>
    <property type="match status" value="1"/>
</dbReference>
<dbReference type="CDD" id="cd06554">
    <property type="entry name" value="ASCH_ASC-1_like"/>
    <property type="match status" value="1"/>
</dbReference>
<feature type="domain" description="C2H2-type" evidence="6">
    <location>
        <begin position="520"/>
        <end position="547"/>
    </location>
</feature>
<dbReference type="Proteomes" id="UP000675881">
    <property type="component" value="Chromosome 14"/>
</dbReference>
<dbReference type="PANTHER" id="PTHR24379:SF121">
    <property type="entry name" value="C2H2-TYPE DOMAIN-CONTAINING PROTEIN"/>
    <property type="match status" value="1"/>
</dbReference>
<organism evidence="7 8">
    <name type="scientific">Lepeophtheirus salmonis</name>
    <name type="common">Salmon louse</name>
    <name type="synonym">Caligus salmonis</name>
    <dbReference type="NCBI Taxonomy" id="72036"/>
    <lineage>
        <taxon>Eukaryota</taxon>
        <taxon>Metazoa</taxon>
        <taxon>Ecdysozoa</taxon>
        <taxon>Arthropoda</taxon>
        <taxon>Crustacea</taxon>
        <taxon>Multicrustacea</taxon>
        <taxon>Hexanauplia</taxon>
        <taxon>Copepoda</taxon>
        <taxon>Siphonostomatoida</taxon>
        <taxon>Caligidae</taxon>
        <taxon>Lepeophtheirus</taxon>
    </lineage>
</organism>
<name>A0A7R8CJT8_LEPSM</name>
<dbReference type="SUPFAM" id="SSF57667">
    <property type="entry name" value="beta-beta-alpha zinc fingers"/>
    <property type="match status" value="2"/>
</dbReference>
<evidence type="ECO:0000313" key="8">
    <source>
        <dbReference type="Proteomes" id="UP000675881"/>
    </source>
</evidence>
<dbReference type="OrthoDB" id="6376466at2759"/>
<dbReference type="InterPro" id="IPR007374">
    <property type="entry name" value="ASCH_domain"/>
</dbReference>
<feature type="compositionally biased region" description="Low complexity" evidence="5">
    <location>
        <begin position="345"/>
        <end position="354"/>
    </location>
</feature>
<dbReference type="GO" id="GO:0008270">
    <property type="term" value="F:zinc ion binding"/>
    <property type="evidence" value="ECO:0007669"/>
    <property type="project" value="UniProtKB-KW"/>
</dbReference>
<dbReference type="FunFam" id="3.30.160.60:FF:000671">
    <property type="entry name" value="Zinc finger protein 26"/>
    <property type="match status" value="1"/>
</dbReference>
<dbReference type="FunFam" id="2.30.130.30:FF:000006">
    <property type="entry name" value="Putative_zinc_finger_motif_-_C2HC5-type /ASCH_domain_containing_protein_-_putative"/>
    <property type="match status" value="1"/>
</dbReference>
<proteinExistence type="predicted"/>
<feature type="domain" description="C2H2-type" evidence="6">
    <location>
        <begin position="547"/>
        <end position="575"/>
    </location>
</feature>
<evidence type="ECO:0000256" key="1">
    <source>
        <dbReference type="ARBA" id="ARBA00022723"/>
    </source>
</evidence>
<evidence type="ECO:0000256" key="4">
    <source>
        <dbReference type="ARBA" id="ARBA00022833"/>
    </source>
</evidence>
<evidence type="ECO:0000313" key="7">
    <source>
        <dbReference type="EMBL" id="CAF2841390.1"/>
    </source>
</evidence>
<keyword evidence="2" id="KW-0677">Repeat</keyword>
<protein>
    <submittedName>
        <fullName evidence="7">TRIP4</fullName>
    </submittedName>
</protein>
<dbReference type="Pfam" id="PF00096">
    <property type="entry name" value="zf-C2H2"/>
    <property type="match status" value="3"/>
</dbReference>
<dbReference type="InterPro" id="IPR015947">
    <property type="entry name" value="PUA-like_sf"/>
</dbReference>
<sequence>MENDYFSTDSNQWLNKNQRETLQQREKVIHDSKYGSRLKKKMTIDLAGRKVVDVNEFSNYDASKDEVVKSVYETDILNPTIDRPRPQYISKEKEGNPSSKVKRKVLETGENVNRRSGIYQDKELQIMTDSGICLTMHQPWASYLVAGIKVDEGRSWYSHHRGRLWIHAAAKVAEPKEIQALQEFYKSMYKNPDLKFPVDLPTSCLLGSVDILDVLPQEDYREQFPNGESMSPFVFVADNPQELKLKLPMTGQHKIYKLNPQIHKALSKSLKHGPLNPPLNDMDSGSGHSSLGEFLLQEIVRTHSEAVEKEGFEVVVIKAWKELSIFMADFLGNALLKCKEKLNNSSSSSSSSSSKESLPKIATNKPIPKNNEDDRSCSKCGKVFAKARSRDFHEFNCGAAPRILWPSLKCPFCPLKSDHFLRFKKHVQECCPRGTTLCPRCFKGLPPDTKPGQHEGCEYILKCVKCKFIAGYHDAYRQHYSQTHLQRSMPLHQCHQCGKTFDRPSKLKIHSVTHTGERAFVCTECGKTFPRMAGLRLHREVHVKENLPCEICGKIYESRRKLRVHKNTVHPQEVENVKCPHCKAAFYKHATFMQHVTSVHPEEVEQCHQCGITYTSKADFEIHGCESKSAMETETLTTTTTIINAEDIMGGEIMNNEQSMAINDKGTL</sequence>
<dbReference type="PROSITE" id="PS00028">
    <property type="entry name" value="ZINC_FINGER_C2H2_1"/>
    <property type="match status" value="4"/>
</dbReference>
<dbReference type="Gene3D" id="2.30.130.30">
    <property type="entry name" value="Hypothetical protein"/>
    <property type="match status" value="1"/>
</dbReference>